<dbReference type="InterPro" id="IPR041078">
    <property type="entry name" value="Plavaka"/>
</dbReference>
<dbReference type="STRING" id="765257.A0A0D0A4C7"/>
<proteinExistence type="predicted"/>
<sequence>TGHPCDSPGHFLPTSQSPEPLTEKQPGDWSPYSSHMEFELANFLFTCSQMSAANINELLSLWNAALSGTHGQPIFRDSTEMYKTIDSTPLGNVKWENFHTSYTGEQLTKNVPLWMNDIYNIWFQDPKEVVHNILSQPDFLDNVDY</sequence>
<evidence type="ECO:0000256" key="1">
    <source>
        <dbReference type="SAM" id="MobiDB-lite"/>
    </source>
</evidence>
<dbReference type="OrthoDB" id="3199698at2759"/>
<evidence type="ECO:0000313" key="3">
    <source>
        <dbReference type="Proteomes" id="UP000054018"/>
    </source>
</evidence>
<dbReference type="Proteomes" id="UP000054018">
    <property type="component" value="Unassembled WGS sequence"/>
</dbReference>
<organism evidence="2 3">
    <name type="scientific">Pisolithus microcarpus 441</name>
    <dbReference type="NCBI Taxonomy" id="765257"/>
    <lineage>
        <taxon>Eukaryota</taxon>
        <taxon>Fungi</taxon>
        <taxon>Dikarya</taxon>
        <taxon>Basidiomycota</taxon>
        <taxon>Agaricomycotina</taxon>
        <taxon>Agaricomycetes</taxon>
        <taxon>Agaricomycetidae</taxon>
        <taxon>Boletales</taxon>
        <taxon>Sclerodermatineae</taxon>
        <taxon>Pisolithaceae</taxon>
        <taxon>Pisolithus</taxon>
    </lineage>
</organism>
<name>A0A0D0A4C7_9AGAM</name>
<dbReference type="AlphaFoldDB" id="A0A0D0A4C7"/>
<reference evidence="2 3" key="1">
    <citation type="submission" date="2014-04" db="EMBL/GenBank/DDBJ databases">
        <authorList>
            <consortium name="DOE Joint Genome Institute"/>
            <person name="Kuo A."/>
            <person name="Kohler A."/>
            <person name="Costa M.D."/>
            <person name="Nagy L.G."/>
            <person name="Floudas D."/>
            <person name="Copeland A."/>
            <person name="Barry K.W."/>
            <person name="Cichocki N."/>
            <person name="Veneault-Fourrey C."/>
            <person name="LaButti K."/>
            <person name="Lindquist E.A."/>
            <person name="Lipzen A."/>
            <person name="Lundell T."/>
            <person name="Morin E."/>
            <person name="Murat C."/>
            <person name="Sun H."/>
            <person name="Tunlid A."/>
            <person name="Henrissat B."/>
            <person name="Grigoriev I.V."/>
            <person name="Hibbett D.S."/>
            <person name="Martin F."/>
            <person name="Nordberg H.P."/>
            <person name="Cantor M.N."/>
            <person name="Hua S.X."/>
        </authorList>
    </citation>
    <scope>NUCLEOTIDE SEQUENCE [LARGE SCALE GENOMIC DNA]</scope>
    <source>
        <strain evidence="2 3">441</strain>
    </source>
</reference>
<reference evidence="3" key="2">
    <citation type="submission" date="2015-01" db="EMBL/GenBank/DDBJ databases">
        <title>Evolutionary Origins and Diversification of the Mycorrhizal Mutualists.</title>
        <authorList>
            <consortium name="DOE Joint Genome Institute"/>
            <consortium name="Mycorrhizal Genomics Consortium"/>
            <person name="Kohler A."/>
            <person name="Kuo A."/>
            <person name="Nagy L.G."/>
            <person name="Floudas D."/>
            <person name="Copeland A."/>
            <person name="Barry K.W."/>
            <person name="Cichocki N."/>
            <person name="Veneault-Fourrey C."/>
            <person name="LaButti K."/>
            <person name="Lindquist E.A."/>
            <person name="Lipzen A."/>
            <person name="Lundell T."/>
            <person name="Morin E."/>
            <person name="Murat C."/>
            <person name="Riley R."/>
            <person name="Ohm R."/>
            <person name="Sun H."/>
            <person name="Tunlid A."/>
            <person name="Henrissat B."/>
            <person name="Grigoriev I.V."/>
            <person name="Hibbett D.S."/>
            <person name="Martin F."/>
        </authorList>
    </citation>
    <scope>NUCLEOTIDE SEQUENCE [LARGE SCALE GENOMIC DNA]</scope>
    <source>
        <strain evidence="3">441</strain>
    </source>
</reference>
<feature type="region of interest" description="Disordered" evidence="1">
    <location>
        <begin position="1"/>
        <end position="29"/>
    </location>
</feature>
<dbReference type="Pfam" id="PF18759">
    <property type="entry name" value="Plavaka"/>
    <property type="match status" value="1"/>
</dbReference>
<gene>
    <name evidence="2" type="ORF">PISMIDRAFT_94046</name>
</gene>
<dbReference type="HOGENOM" id="CLU_006344_7_3_1"/>
<protein>
    <submittedName>
        <fullName evidence="2">Uncharacterized protein</fullName>
    </submittedName>
</protein>
<accession>A0A0D0A4C7</accession>
<evidence type="ECO:0000313" key="2">
    <source>
        <dbReference type="EMBL" id="KIK26893.1"/>
    </source>
</evidence>
<dbReference type="EMBL" id="KN833699">
    <property type="protein sequence ID" value="KIK26893.1"/>
    <property type="molecule type" value="Genomic_DNA"/>
</dbReference>
<keyword evidence="3" id="KW-1185">Reference proteome</keyword>
<feature type="non-terminal residue" evidence="2">
    <location>
        <position position="1"/>
    </location>
</feature>